<keyword evidence="6 11" id="KW-0697">Rotamase</keyword>
<evidence type="ECO:0000256" key="10">
    <source>
        <dbReference type="ARBA" id="ARBA00023288"/>
    </source>
</evidence>
<reference evidence="16" key="1">
    <citation type="journal article" date="2019" name="Int. J. Syst. Evol. Microbiol.">
        <title>The Global Catalogue of Microorganisms (GCM) 10K type strain sequencing project: providing services to taxonomists for standard genome sequencing and annotation.</title>
        <authorList>
            <consortium name="The Broad Institute Genomics Platform"/>
            <consortium name="The Broad Institute Genome Sequencing Center for Infectious Disease"/>
            <person name="Wu L."/>
            <person name="Ma J."/>
        </authorList>
    </citation>
    <scope>NUCLEOTIDE SEQUENCE [LARGE SCALE GENOMIC DNA]</scope>
    <source>
        <strain evidence="16">CCUG 54822</strain>
    </source>
</reference>
<keyword evidence="8 11" id="KW-0564">Palmitate</keyword>
<gene>
    <name evidence="11" type="primary">prsA</name>
    <name evidence="15" type="ORF">ACFQ4A_04745</name>
</gene>
<keyword evidence="10 11" id="KW-0449">Lipoprotein</keyword>
<keyword evidence="7 11" id="KW-0472">Membrane</keyword>
<dbReference type="InterPro" id="IPR023059">
    <property type="entry name" value="Foldase_PrsA"/>
</dbReference>
<feature type="domain" description="PpiC" evidence="14">
    <location>
        <begin position="139"/>
        <end position="229"/>
    </location>
</feature>
<dbReference type="EMBL" id="JBHTNH010000005">
    <property type="protein sequence ID" value="MFD1360976.1"/>
    <property type="molecule type" value="Genomic_DNA"/>
</dbReference>
<name>A0ABW3ZRF7_9BACI</name>
<dbReference type="Pfam" id="PF13616">
    <property type="entry name" value="Rotamase_3"/>
    <property type="match status" value="1"/>
</dbReference>
<dbReference type="GO" id="GO:0003755">
    <property type="term" value="F:peptidyl-prolyl cis-trans isomerase activity"/>
    <property type="evidence" value="ECO:0007669"/>
    <property type="project" value="UniProtKB-EC"/>
</dbReference>
<sequence length="295" mass="33005">MKKLAIAASLTAGILTLTACDSGGGDPDTVAETNAGDVSKQEFYEEMKDQVGPNVLREIVTLKVLNDHYDVTDEQVDQEVQNTKDQLGDQFDMFLQQEGFQDEEAYHRTIRLSLLQLEAAAEDMDITEDDLQKRYDRMQTEIEAKHILVEDEETANEVKDKLDNGDDFADLAEEYSTDDASAQNGGDLDYFSAGDMVPAFEDAAYSMEVDEISDPVESEHGFHIIQVTDKRETEEDIGSFEDNKDTIRRDIINQRVDVQGLQEKINGLIEDSDVNIQAEGLEDIFEQQDAGQAQG</sequence>
<dbReference type="PROSITE" id="PS50198">
    <property type="entry name" value="PPIC_PPIASE_2"/>
    <property type="match status" value="1"/>
</dbReference>
<dbReference type="Gene3D" id="3.10.50.40">
    <property type="match status" value="1"/>
</dbReference>
<comment type="subcellular location">
    <subcellularLocation>
        <location evidence="2 11">Cell membrane</location>
        <topology evidence="2 11">Lipid-anchor</topology>
    </subcellularLocation>
</comment>
<evidence type="ECO:0000256" key="3">
    <source>
        <dbReference type="ARBA" id="ARBA00006071"/>
    </source>
</evidence>
<proteinExistence type="inferred from homology"/>
<keyword evidence="9 11" id="KW-0413">Isomerase</keyword>
<evidence type="ECO:0000256" key="9">
    <source>
        <dbReference type="ARBA" id="ARBA00023235"/>
    </source>
</evidence>
<keyword evidence="4 11" id="KW-1003">Cell membrane</keyword>
<keyword evidence="12" id="KW-0175">Coiled coil</keyword>
<dbReference type="PANTHER" id="PTHR47245">
    <property type="entry name" value="PEPTIDYLPROLYL ISOMERASE"/>
    <property type="match status" value="1"/>
</dbReference>
<accession>A0ABW3ZRF7</accession>
<comment type="catalytic activity">
    <reaction evidence="1 11">
        <text>[protein]-peptidylproline (omega=180) = [protein]-peptidylproline (omega=0)</text>
        <dbReference type="Rhea" id="RHEA:16237"/>
        <dbReference type="Rhea" id="RHEA-COMP:10747"/>
        <dbReference type="Rhea" id="RHEA-COMP:10748"/>
        <dbReference type="ChEBI" id="CHEBI:83833"/>
        <dbReference type="ChEBI" id="CHEBI:83834"/>
        <dbReference type="EC" id="5.2.1.8"/>
    </reaction>
</comment>
<comment type="function">
    <text evidence="11">Plays a major role in protein secretion by helping the post-translocational extracellular folding of several secreted proteins.</text>
</comment>
<evidence type="ECO:0000256" key="13">
    <source>
        <dbReference type="SAM" id="SignalP"/>
    </source>
</evidence>
<evidence type="ECO:0000256" key="4">
    <source>
        <dbReference type="ARBA" id="ARBA00022475"/>
    </source>
</evidence>
<dbReference type="EC" id="5.2.1.8" evidence="11"/>
<dbReference type="SUPFAM" id="SSF109998">
    <property type="entry name" value="Triger factor/SurA peptide-binding domain-like"/>
    <property type="match status" value="1"/>
</dbReference>
<feature type="chain" id="PRO_5047383636" description="Foldase protein PrsA" evidence="13">
    <location>
        <begin position="20"/>
        <end position="295"/>
    </location>
</feature>
<dbReference type="PROSITE" id="PS51257">
    <property type="entry name" value="PROKAR_LIPOPROTEIN"/>
    <property type="match status" value="1"/>
</dbReference>
<evidence type="ECO:0000313" key="16">
    <source>
        <dbReference type="Proteomes" id="UP001597178"/>
    </source>
</evidence>
<dbReference type="InterPro" id="IPR000297">
    <property type="entry name" value="PPIase_PpiC"/>
</dbReference>
<dbReference type="RefSeq" id="WP_382398097.1">
    <property type="nucleotide sequence ID" value="NZ_JBHTNH010000005.1"/>
</dbReference>
<evidence type="ECO:0000256" key="5">
    <source>
        <dbReference type="ARBA" id="ARBA00022729"/>
    </source>
</evidence>
<evidence type="ECO:0000259" key="14">
    <source>
        <dbReference type="PROSITE" id="PS50198"/>
    </source>
</evidence>
<dbReference type="PANTHER" id="PTHR47245:SF1">
    <property type="entry name" value="FOLDASE PROTEIN PRSA"/>
    <property type="match status" value="1"/>
</dbReference>
<dbReference type="HAMAP" id="MF_01145">
    <property type="entry name" value="Foldase_PrsA"/>
    <property type="match status" value="1"/>
</dbReference>
<dbReference type="InterPro" id="IPR050245">
    <property type="entry name" value="PrsA_foldase"/>
</dbReference>
<dbReference type="InterPro" id="IPR046357">
    <property type="entry name" value="PPIase_dom_sf"/>
</dbReference>
<evidence type="ECO:0000256" key="1">
    <source>
        <dbReference type="ARBA" id="ARBA00000971"/>
    </source>
</evidence>
<evidence type="ECO:0000313" key="15">
    <source>
        <dbReference type="EMBL" id="MFD1360976.1"/>
    </source>
</evidence>
<organism evidence="15 16">
    <name type="scientific">Lentibacillus salinarum</name>
    <dbReference type="NCBI Taxonomy" id="446820"/>
    <lineage>
        <taxon>Bacteria</taxon>
        <taxon>Bacillati</taxon>
        <taxon>Bacillota</taxon>
        <taxon>Bacilli</taxon>
        <taxon>Bacillales</taxon>
        <taxon>Bacillaceae</taxon>
        <taxon>Lentibacillus</taxon>
    </lineage>
</organism>
<keyword evidence="5 11" id="KW-0732">Signal</keyword>
<dbReference type="SUPFAM" id="SSF54534">
    <property type="entry name" value="FKBP-like"/>
    <property type="match status" value="1"/>
</dbReference>
<evidence type="ECO:0000256" key="2">
    <source>
        <dbReference type="ARBA" id="ARBA00004193"/>
    </source>
</evidence>
<evidence type="ECO:0000256" key="6">
    <source>
        <dbReference type="ARBA" id="ARBA00023110"/>
    </source>
</evidence>
<protein>
    <recommendedName>
        <fullName evidence="11">Foldase protein PrsA</fullName>
        <ecNumber evidence="11">5.2.1.8</ecNumber>
    </recommendedName>
</protein>
<dbReference type="Proteomes" id="UP001597178">
    <property type="component" value="Unassembled WGS sequence"/>
</dbReference>
<feature type="signal peptide" evidence="13">
    <location>
        <begin position="1"/>
        <end position="19"/>
    </location>
</feature>
<evidence type="ECO:0000256" key="8">
    <source>
        <dbReference type="ARBA" id="ARBA00023139"/>
    </source>
</evidence>
<comment type="similarity">
    <text evidence="3 11">Belongs to the PrsA family.</text>
</comment>
<comment type="caution">
    <text evidence="15">The sequence shown here is derived from an EMBL/GenBank/DDBJ whole genome shotgun (WGS) entry which is preliminary data.</text>
</comment>
<evidence type="ECO:0000256" key="12">
    <source>
        <dbReference type="SAM" id="Coils"/>
    </source>
</evidence>
<evidence type="ECO:0000256" key="7">
    <source>
        <dbReference type="ARBA" id="ARBA00023136"/>
    </source>
</evidence>
<feature type="coiled-coil region" evidence="12">
    <location>
        <begin position="114"/>
        <end position="141"/>
    </location>
</feature>
<keyword evidence="16" id="KW-1185">Reference proteome</keyword>
<dbReference type="InterPro" id="IPR027304">
    <property type="entry name" value="Trigger_fact/SurA_dom_sf"/>
</dbReference>
<evidence type="ECO:0000256" key="11">
    <source>
        <dbReference type="HAMAP-Rule" id="MF_01145"/>
    </source>
</evidence>